<proteinExistence type="predicted"/>
<evidence type="ECO:0000313" key="2">
    <source>
        <dbReference type="Proteomes" id="UP001245184"/>
    </source>
</evidence>
<dbReference type="Proteomes" id="UP001245184">
    <property type="component" value="Unassembled WGS sequence"/>
</dbReference>
<reference evidence="1 2" key="1">
    <citation type="submission" date="2023-08" db="EMBL/GenBank/DDBJ databases">
        <title>Genome sequencing of plant associated microbes to promote plant fitness in Sorghum bicolor and Oryza sativa.</title>
        <authorList>
            <person name="Coleman-Derr D."/>
        </authorList>
    </citation>
    <scope>NUCLEOTIDE SEQUENCE [LARGE SCALE GENOMIC DNA]</scope>
    <source>
        <strain evidence="1 2">SLBN-33</strain>
    </source>
</reference>
<name>A0ABD5CD79_9BURK</name>
<sequence length="42" mass="4931">MKIDELDLTPPWRFLATDEEALRLQRQLDKEVTGRHPPSVVE</sequence>
<comment type="caution">
    <text evidence="1">The sequence shown here is derived from an EMBL/GenBank/DDBJ whole genome shotgun (WGS) entry which is preliminary data.</text>
</comment>
<protein>
    <submittedName>
        <fullName evidence="1">Uncharacterized protein</fullName>
    </submittedName>
</protein>
<accession>A0ABD5CD79</accession>
<dbReference type="RefSeq" id="WP_310031084.1">
    <property type="nucleotide sequence ID" value="NZ_JAVIZN010000002.1"/>
</dbReference>
<evidence type="ECO:0000313" key="1">
    <source>
        <dbReference type="EMBL" id="MDR6203254.1"/>
    </source>
</evidence>
<dbReference type="AlphaFoldDB" id="A0ABD5CD79"/>
<organism evidence="1 2">
    <name type="scientific">Paraburkholderia graminis</name>
    <dbReference type="NCBI Taxonomy" id="60548"/>
    <lineage>
        <taxon>Bacteria</taxon>
        <taxon>Pseudomonadati</taxon>
        <taxon>Pseudomonadota</taxon>
        <taxon>Betaproteobacteria</taxon>
        <taxon>Burkholderiales</taxon>
        <taxon>Burkholderiaceae</taxon>
        <taxon>Paraburkholderia</taxon>
    </lineage>
</organism>
<dbReference type="EMBL" id="JAVIZN010000002">
    <property type="protein sequence ID" value="MDR6203254.1"/>
    <property type="molecule type" value="Genomic_DNA"/>
</dbReference>
<gene>
    <name evidence="1" type="ORF">QF025_001974</name>
</gene>